<proteinExistence type="predicted"/>
<dbReference type="PANTHER" id="PTHR40278">
    <property type="entry name" value="DNA UTILIZATION PROTEIN HOFN"/>
    <property type="match status" value="1"/>
</dbReference>
<organism evidence="2 3">
    <name type="scientific">Vibrio zhanjiangensis</name>
    <dbReference type="NCBI Taxonomy" id="1046128"/>
    <lineage>
        <taxon>Bacteria</taxon>
        <taxon>Pseudomonadati</taxon>
        <taxon>Pseudomonadota</taxon>
        <taxon>Gammaproteobacteria</taxon>
        <taxon>Vibrionales</taxon>
        <taxon>Vibrionaceae</taxon>
        <taxon>Vibrio</taxon>
    </lineage>
</organism>
<keyword evidence="3" id="KW-1185">Reference proteome</keyword>
<name>A0ABQ6EZK0_9VIBR</name>
<evidence type="ECO:0000256" key="1">
    <source>
        <dbReference type="SAM" id="Phobius"/>
    </source>
</evidence>
<dbReference type="RefSeq" id="WP_284191792.1">
    <property type="nucleotide sequence ID" value="NZ_BSPW01000028.1"/>
</dbReference>
<comment type="caution">
    <text evidence="2">The sequence shown here is derived from an EMBL/GenBank/DDBJ whole genome shotgun (WGS) entry which is preliminary data.</text>
</comment>
<dbReference type="Proteomes" id="UP001157138">
    <property type="component" value="Unassembled WGS sequence"/>
</dbReference>
<reference evidence="3" key="1">
    <citation type="journal article" date="2019" name="Int. J. Syst. Evol. Microbiol.">
        <title>The Global Catalogue of Microorganisms (GCM) 10K type strain sequencing project: providing services to taxonomists for standard genome sequencing and annotation.</title>
        <authorList>
            <consortium name="The Broad Institute Genomics Platform"/>
            <consortium name="The Broad Institute Genome Sequencing Center for Infectious Disease"/>
            <person name="Wu L."/>
            <person name="Ma J."/>
        </authorList>
    </citation>
    <scope>NUCLEOTIDE SEQUENCE [LARGE SCALE GENOMIC DNA]</scope>
    <source>
        <strain evidence="3">NBRC 108723</strain>
    </source>
</reference>
<dbReference type="InterPro" id="IPR052534">
    <property type="entry name" value="Extracell_DNA_Util/SecSys_Comp"/>
</dbReference>
<accession>A0ABQ6EZK0</accession>
<dbReference type="Pfam" id="PF05137">
    <property type="entry name" value="PilN"/>
    <property type="match status" value="1"/>
</dbReference>
<feature type="transmembrane region" description="Helical" evidence="1">
    <location>
        <begin position="21"/>
        <end position="40"/>
    </location>
</feature>
<keyword evidence="1" id="KW-0812">Transmembrane</keyword>
<dbReference type="InterPro" id="IPR007813">
    <property type="entry name" value="PilN"/>
</dbReference>
<evidence type="ECO:0000313" key="3">
    <source>
        <dbReference type="Proteomes" id="UP001157138"/>
    </source>
</evidence>
<gene>
    <name evidence="2" type="ORF">GCM10007938_16700</name>
</gene>
<evidence type="ECO:0000313" key="2">
    <source>
        <dbReference type="EMBL" id="GLT17892.1"/>
    </source>
</evidence>
<keyword evidence="1" id="KW-0472">Membrane</keyword>
<dbReference type="PANTHER" id="PTHR40278:SF1">
    <property type="entry name" value="DNA UTILIZATION PROTEIN HOFN"/>
    <property type="match status" value="1"/>
</dbReference>
<keyword evidence="1" id="KW-1133">Transmembrane helix</keyword>
<dbReference type="EMBL" id="BSPW01000028">
    <property type="protein sequence ID" value="GLT17892.1"/>
    <property type="molecule type" value="Genomic_DNA"/>
</dbReference>
<protein>
    <submittedName>
        <fullName evidence="2">Pilus assembly protein PilN</fullName>
    </submittedName>
</protein>
<sequence length="185" mass="21186">MGYNVNLIPWRQKRTSYLKRRLIVCLATITLIAAVTTFYITDYLVLQLEIQQERVAQINQEIDFISCQKQKVNHLQQSVDSVKSNIVHLAKQDARRFNPLILMFLMAKEMPEDVYLNQINLTGEQVEVQGVAATVSGIDALLTRLNHSGLVDAAFMRQLNTYGEGLQRDYPSFSILFVLSETLYE</sequence>